<dbReference type="EMBL" id="GIBP01010460">
    <property type="protein sequence ID" value="NDV39429.1"/>
    <property type="molecule type" value="Transcribed_RNA"/>
</dbReference>
<proteinExistence type="predicted"/>
<organism evidence="1">
    <name type="scientific">Arcella intermedia</name>
    <dbReference type="NCBI Taxonomy" id="1963864"/>
    <lineage>
        <taxon>Eukaryota</taxon>
        <taxon>Amoebozoa</taxon>
        <taxon>Tubulinea</taxon>
        <taxon>Elardia</taxon>
        <taxon>Arcellinida</taxon>
        <taxon>Sphaerothecina</taxon>
        <taxon>Arcellidae</taxon>
        <taxon>Arcella</taxon>
    </lineage>
</organism>
<name>A0A6B2LQD8_9EUKA</name>
<dbReference type="AlphaFoldDB" id="A0A6B2LQD8"/>
<reference evidence="1" key="1">
    <citation type="journal article" date="2020" name="J. Eukaryot. Microbiol.">
        <title>De novo Sequencing, Assembly and Annotation of the Transcriptome for the Free-Living Testate Amoeba Arcella intermedia.</title>
        <authorList>
            <person name="Ribeiro G.M."/>
            <person name="Porfirio-Sousa A.L."/>
            <person name="Maurer-Alcala X.X."/>
            <person name="Katz L.A."/>
            <person name="Lahr D.J.G."/>
        </authorList>
    </citation>
    <scope>NUCLEOTIDE SEQUENCE</scope>
</reference>
<protein>
    <submittedName>
        <fullName evidence="1">Uncharacterized protein</fullName>
    </submittedName>
</protein>
<accession>A0A6B2LQD8</accession>
<evidence type="ECO:0000313" key="1">
    <source>
        <dbReference type="EMBL" id="NDV39429.1"/>
    </source>
</evidence>
<sequence>MPSMNFALNRTPFLHFSTCAIASKTVIPQHFARYATKNAGEREMPPWQCTNTGPFPISPAKNPTAASKCSSMHSSSLSCICTFQYAKRPGNWHTPAPMLRMALMPTLSRRGRLLAVWMLPR</sequence>